<feature type="transmembrane region" description="Helical" evidence="6">
    <location>
        <begin position="363"/>
        <end position="381"/>
    </location>
</feature>
<dbReference type="Gene3D" id="3.40.1710.10">
    <property type="entry name" value="abc type-2 transporter like domain"/>
    <property type="match status" value="1"/>
</dbReference>
<reference evidence="8 11" key="1">
    <citation type="submission" date="2021-11" db="EMBL/GenBank/DDBJ databases">
        <title>Draft genome sequence of Capnocytophaga sp. strain KC07075 isolated from cat oral cavity.</title>
        <authorList>
            <person name="Suzuki M."/>
            <person name="Imaoka K."/>
            <person name="Kimura M."/>
            <person name="Morikawa S."/>
            <person name="Maeda K."/>
        </authorList>
    </citation>
    <scope>NUCLEOTIDE SEQUENCE</scope>
    <source>
        <strain evidence="8">KC07075</strain>
        <strain evidence="9 11">KC07079</strain>
    </source>
</reference>
<dbReference type="EMBL" id="BQKB01000046">
    <property type="protein sequence ID" value="GJM53704.1"/>
    <property type="molecule type" value="Genomic_DNA"/>
</dbReference>
<feature type="domain" description="ABC-2 type transporter transmembrane" evidence="7">
    <location>
        <begin position="23"/>
        <end position="378"/>
    </location>
</feature>
<comment type="subcellular location">
    <subcellularLocation>
        <location evidence="1">Cell membrane</location>
        <topology evidence="1">Multi-pass membrane protein</topology>
    </subcellularLocation>
</comment>
<feature type="transmembrane region" description="Helical" evidence="6">
    <location>
        <begin position="21"/>
        <end position="41"/>
    </location>
</feature>
<dbReference type="InterPro" id="IPR051449">
    <property type="entry name" value="ABC-2_transporter_component"/>
</dbReference>
<dbReference type="InterPro" id="IPR013525">
    <property type="entry name" value="ABC2_TM"/>
</dbReference>
<evidence type="ECO:0000313" key="8">
    <source>
        <dbReference type="EMBL" id="GJM51584.1"/>
    </source>
</evidence>
<name>A0AAV5AW44_9FLAO</name>
<dbReference type="PANTHER" id="PTHR30294:SF46">
    <property type="entry name" value="ABC TRANSPORTER PERMEASE"/>
    <property type="match status" value="1"/>
</dbReference>
<evidence type="ECO:0000256" key="5">
    <source>
        <dbReference type="ARBA" id="ARBA00023136"/>
    </source>
</evidence>
<evidence type="ECO:0000256" key="2">
    <source>
        <dbReference type="ARBA" id="ARBA00022475"/>
    </source>
</evidence>
<comment type="caution">
    <text evidence="8">The sequence shown here is derived from an EMBL/GenBank/DDBJ whole genome shotgun (WGS) entry which is preliminary data.</text>
</comment>
<evidence type="ECO:0000313" key="11">
    <source>
        <dbReference type="Proteomes" id="UP001208692"/>
    </source>
</evidence>
<evidence type="ECO:0000256" key="3">
    <source>
        <dbReference type="ARBA" id="ARBA00022692"/>
    </source>
</evidence>
<dbReference type="GO" id="GO:0140359">
    <property type="term" value="F:ABC-type transporter activity"/>
    <property type="evidence" value="ECO:0007669"/>
    <property type="project" value="InterPro"/>
</dbReference>
<dbReference type="RefSeq" id="WP_264847758.1">
    <property type="nucleotide sequence ID" value="NZ_BPMA01000074.1"/>
</dbReference>
<proteinExistence type="predicted"/>
<feature type="transmembrane region" description="Helical" evidence="6">
    <location>
        <begin position="302"/>
        <end position="322"/>
    </location>
</feature>
<feature type="transmembrane region" description="Helical" evidence="6">
    <location>
        <begin position="273"/>
        <end position="295"/>
    </location>
</feature>
<sequence>MRNNRFLYTFITEFRRMFSDSAVWVSVFLISLVVALGYSYVYSNEVPTDVPIAVVDECRTTESRQLSRMIDATEQVAVSHQPTDFQEAKELFYRGKVHGIVVIPKDFSQKLFQKQRPAVSGYYDTAYFLYYKQVYKAVATSLGYMNAGIELKGLTAKGMSVSQAQNTMQVVQSKVVTLFNPNGGYATFAMPMVYLIIIQTLLLTGIGLLGGTAREQQEFSKAGLNIRSLKDVLTILVAKASTYTLSAYFYITIVLFVVMPLFNIPQRGNYAEIYLFLLPLFLSISFMGLSLIRFFRHREDAVMSITFTSIPAMLLAGISWPVEAPPEPLQWLAQILPSTHAIKGFLAMSQSGLSLLSIQDSYLKLWGVCGLFFVLAVWMFYRMLFKKLNF</sequence>
<dbReference type="AlphaFoldDB" id="A0AAV5AW44"/>
<keyword evidence="5 6" id="KW-0472">Membrane</keyword>
<evidence type="ECO:0000313" key="10">
    <source>
        <dbReference type="Proteomes" id="UP001207736"/>
    </source>
</evidence>
<evidence type="ECO:0000259" key="7">
    <source>
        <dbReference type="Pfam" id="PF12698"/>
    </source>
</evidence>
<evidence type="ECO:0000313" key="9">
    <source>
        <dbReference type="EMBL" id="GJM53704.1"/>
    </source>
</evidence>
<keyword evidence="3 6" id="KW-0812">Transmembrane</keyword>
<keyword evidence="2" id="KW-1003">Cell membrane</keyword>
<dbReference type="Proteomes" id="UP001207736">
    <property type="component" value="Unassembled WGS sequence"/>
</dbReference>
<dbReference type="PANTHER" id="PTHR30294">
    <property type="entry name" value="MEMBRANE COMPONENT OF ABC TRANSPORTER YHHJ-RELATED"/>
    <property type="match status" value="1"/>
</dbReference>
<feature type="transmembrane region" description="Helical" evidence="6">
    <location>
        <begin position="188"/>
        <end position="211"/>
    </location>
</feature>
<accession>A0AAV5AW44</accession>
<protein>
    <submittedName>
        <fullName evidence="8">Membrane protein</fullName>
    </submittedName>
</protein>
<dbReference type="Pfam" id="PF12698">
    <property type="entry name" value="ABC2_membrane_3"/>
    <property type="match status" value="1"/>
</dbReference>
<evidence type="ECO:0000256" key="1">
    <source>
        <dbReference type="ARBA" id="ARBA00004651"/>
    </source>
</evidence>
<dbReference type="EMBL" id="BQKA01000069">
    <property type="protein sequence ID" value="GJM51584.1"/>
    <property type="molecule type" value="Genomic_DNA"/>
</dbReference>
<feature type="transmembrane region" description="Helical" evidence="6">
    <location>
        <begin position="232"/>
        <end position="261"/>
    </location>
</feature>
<evidence type="ECO:0000256" key="4">
    <source>
        <dbReference type="ARBA" id="ARBA00022989"/>
    </source>
</evidence>
<evidence type="ECO:0000256" key="6">
    <source>
        <dbReference type="SAM" id="Phobius"/>
    </source>
</evidence>
<keyword evidence="11" id="KW-1185">Reference proteome</keyword>
<dbReference type="Proteomes" id="UP001208692">
    <property type="component" value="Unassembled WGS sequence"/>
</dbReference>
<organism evidence="8 10">
    <name type="scientific">Capnocytophaga catalasegens</name>
    <dbReference type="NCBI Taxonomy" id="1004260"/>
    <lineage>
        <taxon>Bacteria</taxon>
        <taxon>Pseudomonadati</taxon>
        <taxon>Bacteroidota</taxon>
        <taxon>Flavobacteriia</taxon>
        <taxon>Flavobacteriales</taxon>
        <taxon>Flavobacteriaceae</taxon>
        <taxon>Capnocytophaga</taxon>
    </lineage>
</organism>
<keyword evidence="4 6" id="KW-1133">Transmembrane helix</keyword>
<dbReference type="GO" id="GO:0005886">
    <property type="term" value="C:plasma membrane"/>
    <property type="evidence" value="ECO:0007669"/>
    <property type="project" value="UniProtKB-SubCell"/>
</dbReference>
<gene>
    <name evidence="8" type="ORF">RCZ15_25570</name>
    <name evidence="9" type="ORF">RCZ16_20200</name>
</gene>